<dbReference type="EMBL" id="BAAANE010000008">
    <property type="protein sequence ID" value="GAA1650387.1"/>
    <property type="molecule type" value="Genomic_DNA"/>
</dbReference>
<name>A0ABN2FKR5_9ACTN</name>
<dbReference type="SUPFAM" id="SSF51735">
    <property type="entry name" value="NAD(P)-binding Rossmann-fold domains"/>
    <property type="match status" value="1"/>
</dbReference>
<dbReference type="RefSeq" id="WP_344114209.1">
    <property type="nucleotide sequence ID" value="NZ_BAAANE010000008.1"/>
</dbReference>
<keyword evidence="5" id="KW-1185">Reference proteome</keyword>
<proteinExistence type="inferred from homology"/>
<dbReference type="InterPro" id="IPR057326">
    <property type="entry name" value="KR_dom"/>
</dbReference>
<sequence>MGGTLDGKAALVTGGSRGIGAAIVRRLAADGAEVTFTYVSNEGAAQEVVSLVKAAGGRARAVQADQADLAGLPKLFALAAEATGGLDILVCNAAAAMVTPIADVTEAAYDELMAANVKGPFFALQQAGAVLRDGGRVINLSTLNTALPGPGISLYAASKAALEQFAAVAAREYGPRGITVNCVSPGATDTDMFRNANPPEAADMMVGMTALGRVGQPADIADVVAFLAGPDGRWITGQNLRVTGGLLI</sequence>
<comment type="similarity">
    <text evidence="1">Belongs to the short-chain dehydrogenases/reductases (SDR) family.</text>
</comment>
<evidence type="ECO:0000256" key="1">
    <source>
        <dbReference type="ARBA" id="ARBA00006484"/>
    </source>
</evidence>
<evidence type="ECO:0000256" key="2">
    <source>
        <dbReference type="ARBA" id="ARBA00023002"/>
    </source>
</evidence>
<dbReference type="SMART" id="SM00822">
    <property type="entry name" value="PKS_KR"/>
    <property type="match status" value="1"/>
</dbReference>
<evidence type="ECO:0000259" key="3">
    <source>
        <dbReference type="SMART" id="SM00822"/>
    </source>
</evidence>
<dbReference type="PRINTS" id="PR00080">
    <property type="entry name" value="SDRFAMILY"/>
</dbReference>
<feature type="domain" description="Ketoreductase" evidence="3">
    <location>
        <begin position="8"/>
        <end position="186"/>
    </location>
</feature>
<accession>A0ABN2FKR5</accession>
<dbReference type="Proteomes" id="UP001501319">
    <property type="component" value="Unassembled WGS sequence"/>
</dbReference>
<dbReference type="InterPro" id="IPR002347">
    <property type="entry name" value="SDR_fam"/>
</dbReference>
<dbReference type="Pfam" id="PF13561">
    <property type="entry name" value="adh_short_C2"/>
    <property type="match status" value="1"/>
</dbReference>
<reference evidence="4 5" key="1">
    <citation type="journal article" date="2019" name="Int. J. Syst. Evol. Microbiol.">
        <title>The Global Catalogue of Microorganisms (GCM) 10K type strain sequencing project: providing services to taxonomists for standard genome sequencing and annotation.</title>
        <authorList>
            <consortium name="The Broad Institute Genomics Platform"/>
            <consortium name="The Broad Institute Genome Sequencing Center for Infectious Disease"/>
            <person name="Wu L."/>
            <person name="Ma J."/>
        </authorList>
    </citation>
    <scope>NUCLEOTIDE SEQUENCE [LARGE SCALE GENOMIC DNA]</scope>
    <source>
        <strain evidence="4 5">JCM 14306</strain>
    </source>
</reference>
<evidence type="ECO:0000313" key="5">
    <source>
        <dbReference type="Proteomes" id="UP001501319"/>
    </source>
</evidence>
<evidence type="ECO:0000313" key="4">
    <source>
        <dbReference type="EMBL" id="GAA1650387.1"/>
    </source>
</evidence>
<dbReference type="PRINTS" id="PR00081">
    <property type="entry name" value="GDHRDH"/>
</dbReference>
<keyword evidence="2" id="KW-0560">Oxidoreductase</keyword>
<protein>
    <submittedName>
        <fullName evidence="4">SDR family oxidoreductase</fullName>
    </submittedName>
</protein>
<dbReference type="PANTHER" id="PTHR43639:SF1">
    <property type="entry name" value="SHORT-CHAIN DEHYDROGENASE_REDUCTASE FAMILY PROTEIN"/>
    <property type="match status" value="1"/>
</dbReference>
<gene>
    <name evidence="4" type="ORF">GCM10009744_47440</name>
</gene>
<organism evidence="4 5">
    <name type="scientific">Kribbella alba</name>
    <dbReference type="NCBI Taxonomy" id="190197"/>
    <lineage>
        <taxon>Bacteria</taxon>
        <taxon>Bacillati</taxon>
        <taxon>Actinomycetota</taxon>
        <taxon>Actinomycetes</taxon>
        <taxon>Propionibacteriales</taxon>
        <taxon>Kribbellaceae</taxon>
        <taxon>Kribbella</taxon>
    </lineage>
</organism>
<dbReference type="Gene3D" id="3.40.50.720">
    <property type="entry name" value="NAD(P)-binding Rossmann-like Domain"/>
    <property type="match status" value="1"/>
</dbReference>
<dbReference type="InterPro" id="IPR036291">
    <property type="entry name" value="NAD(P)-bd_dom_sf"/>
</dbReference>
<comment type="caution">
    <text evidence="4">The sequence shown here is derived from an EMBL/GenBank/DDBJ whole genome shotgun (WGS) entry which is preliminary data.</text>
</comment>
<dbReference type="PANTHER" id="PTHR43639">
    <property type="entry name" value="OXIDOREDUCTASE, SHORT-CHAIN DEHYDROGENASE/REDUCTASE FAMILY (AFU_ORTHOLOGUE AFUA_5G02870)"/>
    <property type="match status" value="1"/>
</dbReference>